<dbReference type="Pfam" id="PF02875">
    <property type="entry name" value="Mur_ligase_C"/>
    <property type="match status" value="1"/>
</dbReference>
<feature type="domain" description="Mur ligase central" evidence="12">
    <location>
        <begin position="140"/>
        <end position="283"/>
    </location>
</feature>
<dbReference type="InterPro" id="IPR001645">
    <property type="entry name" value="Folylpolyglutamate_synth"/>
</dbReference>
<dbReference type="InterPro" id="IPR018109">
    <property type="entry name" value="Folylpolyglutamate_synth_CS"/>
</dbReference>
<dbReference type="Proteomes" id="UP001500957">
    <property type="component" value="Unassembled WGS sequence"/>
</dbReference>
<dbReference type="PIRSF" id="PIRSF001563">
    <property type="entry name" value="Folylpolyglu_synth"/>
    <property type="match status" value="1"/>
</dbReference>
<name>A0ABP3SGL3_9ACTN</name>
<dbReference type="EMBL" id="BAAAHE010000046">
    <property type="protein sequence ID" value="GAA0634152.1"/>
    <property type="molecule type" value="Genomic_DNA"/>
</dbReference>
<evidence type="ECO:0000256" key="6">
    <source>
        <dbReference type="ARBA" id="ARBA00022840"/>
    </source>
</evidence>
<evidence type="ECO:0000259" key="12">
    <source>
        <dbReference type="Pfam" id="PF08245"/>
    </source>
</evidence>
<evidence type="ECO:0000313" key="14">
    <source>
        <dbReference type="Proteomes" id="UP001500957"/>
    </source>
</evidence>
<dbReference type="PANTHER" id="PTHR11136">
    <property type="entry name" value="FOLYLPOLYGLUTAMATE SYNTHASE-RELATED"/>
    <property type="match status" value="1"/>
</dbReference>
<comment type="catalytic activity">
    <reaction evidence="9">
        <text>(6S)-5,6,7,8-tetrahydrofolyl-(gamma-L-Glu)(n) + L-glutamate + ATP = (6S)-5,6,7,8-tetrahydrofolyl-(gamma-L-Glu)(n+1) + ADP + phosphate + H(+)</text>
        <dbReference type="Rhea" id="RHEA:10580"/>
        <dbReference type="Rhea" id="RHEA-COMP:14738"/>
        <dbReference type="Rhea" id="RHEA-COMP:14740"/>
        <dbReference type="ChEBI" id="CHEBI:15378"/>
        <dbReference type="ChEBI" id="CHEBI:29985"/>
        <dbReference type="ChEBI" id="CHEBI:30616"/>
        <dbReference type="ChEBI" id="CHEBI:43474"/>
        <dbReference type="ChEBI" id="CHEBI:141005"/>
        <dbReference type="ChEBI" id="CHEBI:456216"/>
        <dbReference type="EC" id="6.3.2.17"/>
    </reaction>
</comment>
<dbReference type="Gene3D" id="3.40.1190.10">
    <property type="entry name" value="Mur-like, catalytic domain"/>
    <property type="match status" value="1"/>
</dbReference>
<evidence type="ECO:0000256" key="5">
    <source>
        <dbReference type="ARBA" id="ARBA00022741"/>
    </source>
</evidence>
<evidence type="ECO:0000256" key="8">
    <source>
        <dbReference type="ARBA" id="ARBA00030592"/>
    </source>
</evidence>
<evidence type="ECO:0000313" key="13">
    <source>
        <dbReference type="EMBL" id="GAA0634152.1"/>
    </source>
</evidence>
<dbReference type="InterPro" id="IPR036565">
    <property type="entry name" value="Mur-like_cat_sf"/>
</dbReference>
<comment type="caution">
    <text evidence="13">The sequence shown here is derived from an EMBL/GenBank/DDBJ whole genome shotgun (WGS) entry which is preliminary data.</text>
</comment>
<evidence type="ECO:0000256" key="9">
    <source>
        <dbReference type="ARBA" id="ARBA00047493"/>
    </source>
</evidence>
<dbReference type="InterPro" id="IPR004101">
    <property type="entry name" value="Mur_ligase_C"/>
</dbReference>
<dbReference type="PANTHER" id="PTHR11136:SF0">
    <property type="entry name" value="DIHYDROFOLATE SYNTHETASE-RELATED"/>
    <property type="match status" value="1"/>
</dbReference>
<keyword evidence="7" id="KW-0460">Magnesium</keyword>
<feature type="domain" description="Mur ligase C-terminal" evidence="11">
    <location>
        <begin position="310"/>
        <end position="437"/>
    </location>
</feature>
<organism evidence="13 14">
    <name type="scientific">Sporichthya brevicatena</name>
    <dbReference type="NCBI Taxonomy" id="171442"/>
    <lineage>
        <taxon>Bacteria</taxon>
        <taxon>Bacillati</taxon>
        <taxon>Actinomycetota</taxon>
        <taxon>Actinomycetes</taxon>
        <taxon>Sporichthyales</taxon>
        <taxon>Sporichthyaceae</taxon>
        <taxon>Sporichthya</taxon>
    </lineage>
</organism>
<dbReference type="EC" id="6.3.2.17" evidence="2"/>
<dbReference type="RefSeq" id="WP_344608605.1">
    <property type="nucleotide sequence ID" value="NZ_BAAAHE010000046.1"/>
</dbReference>
<dbReference type="PROSITE" id="PS01011">
    <property type="entry name" value="FOLYLPOLYGLU_SYNT_1"/>
    <property type="match status" value="1"/>
</dbReference>
<dbReference type="NCBIfam" id="TIGR01499">
    <property type="entry name" value="folC"/>
    <property type="match status" value="1"/>
</dbReference>
<reference evidence="14" key="1">
    <citation type="journal article" date="2019" name="Int. J. Syst. Evol. Microbiol.">
        <title>The Global Catalogue of Microorganisms (GCM) 10K type strain sequencing project: providing services to taxonomists for standard genome sequencing and annotation.</title>
        <authorList>
            <consortium name="The Broad Institute Genomics Platform"/>
            <consortium name="The Broad Institute Genome Sequencing Center for Infectious Disease"/>
            <person name="Wu L."/>
            <person name="Ma J."/>
        </authorList>
    </citation>
    <scope>NUCLEOTIDE SEQUENCE [LARGE SCALE GENOMIC DNA]</scope>
    <source>
        <strain evidence="14">JCM 10671</strain>
    </source>
</reference>
<sequence length="462" mass="48180">MTSPAGELSVAEIEAALLTRWPESKLEPSLDRIRALTDLLGDPQTAYPVIHITGTNGKTSTARMIESLLRGFGLRTGLFTSPHLETLRERICFDGEPIDSERFVETYRDVAPYLDLVDATSESEGGPRLSYFEVMVGLAYAAFAEAPVDVAIVEVGMGGAWDATNVADGQVAVVMPVAIDHVNYLGDTLAGIAGEKAGIVKANAFAVLAQQPVEVAEIVLRRAAEVEATVAREGLEFGLRGRLGAVGGQVLAIQGLGGLYEELFLPLIGEHQAHNAACALAAVEAFLGGGRGELDVDVLRTGFADVRSPGRLEVVRRSPTIVLDAAHNPHGAEATAAAVGTDFGFTRLIGVLGVLSDKDARGILAAFEPVLAEVVITTVPGPRSMDADALAAQAVEIFGEDRVEVVPRLDDAIEAAVALAEDGADDLGGLGVLVTGSVVLAGAARQLLKGTPSQGARSRAQP</sequence>
<dbReference type="InterPro" id="IPR036615">
    <property type="entry name" value="Mur_ligase_C_dom_sf"/>
</dbReference>
<evidence type="ECO:0000256" key="7">
    <source>
        <dbReference type="ARBA" id="ARBA00022842"/>
    </source>
</evidence>
<protein>
    <recommendedName>
        <fullName evidence="2">tetrahydrofolate synthase</fullName>
        <ecNumber evidence="2">6.3.2.17</ecNumber>
    </recommendedName>
    <alternativeName>
        <fullName evidence="8">Tetrahydrofolylpolyglutamate synthase</fullName>
    </alternativeName>
</protein>
<accession>A0ABP3SGL3</accession>
<dbReference type="SUPFAM" id="SSF53244">
    <property type="entry name" value="MurD-like peptide ligases, peptide-binding domain"/>
    <property type="match status" value="1"/>
</dbReference>
<dbReference type="SUPFAM" id="SSF53623">
    <property type="entry name" value="MurD-like peptide ligases, catalytic domain"/>
    <property type="match status" value="1"/>
</dbReference>
<keyword evidence="4" id="KW-0479">Metal-binding</keyword>
<evidence type="ECO:0000256" key="3">
    <source>
        <dbReference type="ARBA" id="ARBA00022598"/>
    </source>
</evidence>
<dbReference type="InterPro" id="IPR013221">
    <property type="entry name" value="Mur_ligase_cen"/>
</dbReference>
<evidence type="ECO:0000256" key="4">
    <source>
        <dbReference type="ARBA" id="ARBA00022723"/>
    </source>
</evidence>
<comment type="similarity">
    <text evidence="1 10">Belongs to the folylpolyglutamate synthase family.</text>
</comment>
<dbReference type="Pfam" id="PF08245">
    <property type="entry name" value="Mur_ligase_M"/>
    <property type="match status" value="1"/>
</dbReference>
<evidence type="ECO:0000259" key="11">
    <source>
        <dbReference type="Pfam" id="PF02875"/>
    </source>
</evidence>
<evidence type="ECO:0000256" key="10">
    <source>
        <dbReference type="PIRNR" id="PIRNR001563"/>
    </source>
</evidence>
<proteinExistence type="inferred from homology"/>
<keyword evidence="3 10" id="KW-0436">Ligase</keyword>
<evidence type="ECO:0000256" key="1">
    <source>
        <dbReference type="ARBA" id="ARBA00008276"/>
    </source>
</evidence>
<keyword evidence="14" id="KW-1185">Reference proteome</keyword>
<evidence type="ECO:0000256" key="2">
    <source>
        <dbReference type="ARBA" id="ARBA00013025"/>
    </source>
</evidence>
<dbReference type="Gene3D" id="3.90.190.20">
    <property type="entry name" value="Mur ligase, C-terminal domain"/>
    <property type="match status" value="1"/>
</dbReference>
<gene>
    <name evidence="13" type="ORF">GCM10009547_42700</name>
</gene>
<keyword evidence="5 10" id="KW-0547">Nucleotide-binding</keyword>
<keyword evidence="6 10" id="KW-0067">ATP-binding</keyword>